<dbReference type="AlphaFoldDB" id="A0A167PAQ6"/>
<evidence type="ECO:0000256" key="2">
    <source>
        <dbReference type="ARBA" id="ARBA00022448"/>
    </source>
</evidence>
<proteinExistence type="predicted"/>
<feature type="transmembrane region" description="Helical" evidence="7">
    <location>
        <begin position="538"/>
        <end position="563"/>
    </location>
</feature>
<accession>A0A167PAQ6</accession>
<comment type="caution">
    <text evidence="9">The sequence shown here is derived from an EMBL/GenBank/DDBJ whole genome shotgun (WGS) entry which is preliminary data.</text>
</comment>
<dbReference type="Proteomes" id="UP000076744">
    <property type="component" value="Unassembled WGS sequence"/>
</dbReference>
<feature type="transmembrane region" description="Helical" evidence="7">
    <location>
        <begin position="84"/>
        <end position="103"/>
    </location>
</feature>
<dbReference type="OrthoDB" id="4161376at2759"/>
<dbReference type="InterPro" id="IPR010573">
    <property type="entry name" value="MFS_Str1/Tri12-like"/>
</dbReference>
<gene>
    <name evidence="9" type="ORF">ISF_07535</name>
</gene>
<evidence type="ECO:0000256" key="3">
    <source>
        <dbReference type="ARBA" id="ARBA00022692"/>
    </source>
</evidence>
<feature type="transmembrane region" description="Helical" evidence="7">
    <location>
        <begin position="269"/>
        <end position="293"/>
    </location>
</feature>
<name>A0A167PAQ6_CORFA</name>
<feature type="compositionally biased region" description="Basic and acidic residues" evidence="6">
    <location>
        <begin position="1"/>
        <end position="24"/>
    </location>
</feature>
<sequence length="572" mass="61504">MDKVESTSKSDTWVHQEMQLRPEDGLEQQVSDDSSQDRTPKFSDVRFIMVLAGFGMAFVGSQAHPLLFAAILPLVAADLHAPAQLIWFLVAQVIAIGVAAPFAGPLADLFDRKHITLFAVLLGMVGAVLLAATPNAAGFIAGQALSGIGIAVQELMAIAAVAEIVPTSQRGYYVALVVSFFVPFAPASLYGALIAQASSWRYCACAVAVWNAATAAILFFCYSRPPRVQLDGKRLTAAEKLRRVDWLGGVILTAGLLVLLVGINSGQQYAWNSARIIALLTIGIALLLAYVGYEYVLAPHPMFPGRLLRHPRAFVALMVVILMAGINYIPLLFFWVLECVAVYDSDIRQTGIRTMPFGWCILGGAIISALLVSMFRSRVQLIMTGFCIVQVVAIACMAVIDPHNLATAWAPLSLGLTAVGGVLIPNQLIATIITPQDLIGTATCLTVCIRAVGQVIGVSIFYQQFVQQLTKRTMQYVVPAAVQVGVYDLDTLTNMMPTLVSIPFSEYIKSLPQVNTTEKITMLHDATLVAFSGAFSRVYYVSIAFGAIAVIASCFIGDLSALIGNQVAVSYF</sequence>
<feature type="region of interest" description="Disordered" evidence="6">
    <location>
        <begin position="1"/>
        <end position="38"/>
    </location>
</feature>
<dbReference type="InterPro" id="IPR036259">
    <property type="entry name" value="MFS_trans_sf"/>
</dbReference>
<organism evidence="9 10">
    <name type="scientific">Cordyceps fumosorosea (strain ARSEF 2679)</name>
    <name type="common">Isaria fumosorosea</name>
    <dbReference type="NCBI Taxonomy" id="1081104"/>
    <lineage>
        <taxon>Eukaryota</taxon>
        <taxon>Fungi</taxon>
        <taxon>Dikarya</taxon>
        <taxon>Ascomycota</taxon>
        <taxon>Pezizomycotina</taxon>
        <taxon>Sordariomycetes</taxon>
        <taxon>Hypocreomycetidae</taxon>
        <taxon>Hypocreales</taxon>
        <taxon>Cordycipitaceae</taxon>
        <taxon>Cordyceps</taxon>
    </lineage>
</organism>
<feature type="transmembrane region" description="Helical" evidence="7">
    <location>
        <begin position="438"/>
        <end position="462"/>
    </location>
</feature>
<feature type="transmembrane region" description="Helical" evidence="7">
    <location>
        <begin position="115"/>
        <end position="132"/>
    </location>
</feature>
<evidence type="ECO:0000256" key="4">
    <source>
        <dbReference type="ARBA" id="ARBA00022989"/>
    </source>
</evidence>
<evidence type="ECO:0000256" key="7">
    <source>
        <dbReference type="SAM" id="Phobius"/>
    </source>
</evidence>
<dbReference type="PROSITE" id="PS50850">
    <property type="entry name" value="MFS"/>
    <property type="match status" value="1"/>
</dbReference>
<feature type="transmembrane region" description="Helical" evidence="7">
    <location>
        <begin position="356"/>
        <end position="374"/>
    </location>
</feature>
<feature type="transmembrane region" description="Helical" evidence="7">
    <location>
        <begin position="381"/>
        <end position="400"/>
    </location>
</feature>
<feature type="transmembrane region" description="Helical" evidence="7">
    <location>
        <begin position="47"/>
        <end position="72"/>
    </location>
</feature>
<dbReference type="SUPFAM" id="SSF103473">
    <property type="entry name" value="MFS general substrate transporter"/>
    <property type="match status" value="1"/>
</dbReference>
<keyword evidence="3 7" id="KW-0812">Transmembrane</keyword>
<evidence type="ECO:0000256" key="5">
    <source>
        <dbReference type="ARBA" id="ARBA00023136"/>
    </source>
</evidence>
<evidence type="ECO:0000259" key="8">
    <source>
        <dbReference type="PROSITE" id="PS50850"/>
    </source>
</evidence>
<dbReference type="GO" id="GO:0022857">
    <property type="term" value="F:transmembrane transporter activity"/>
    <property type="evidence" value="ECO:0007669"/>
    <property type="project" value="InterPro"/>
</dbReference>
<keyword evidence="2" id="KW-0813">Transport</keyword>
<protein>
    <submittedName>
        <fullName evidence="9">Major facilitator superfamily domain, general substrate transporter</fullName>
    </submittedName>
</protein>
<dbReference type="PANTHER" id="PTHR23501">
    <property type="entry name" value="MAJOR FACILITATOR SUPERFAMILY"/>
    <property type="match status" value="1"/>
</dbReference>
<dbReference type="PANTHER" id="PTHR23501:SF109">
    <property type="entry name" value="MAJOR FACILITATOR SUPERFAMILY (MFS) PROFILE DOMAIN-CONTAINING PROTEIN-RELATED"/>
    <property type="match status" value="1"/>
</dbReference>
<evidence type="ECO:0000313" key="10">
    <source>
        <dbReference type="Proteomes" id="UP000076744"/>
    </source>
</evidence>
<dbReference type="Pfam" id="PF06609">
    <property type="entry name" value="TRI12"/>
    <property type="match status" value="1"/>
</dbReference>
<dbReference type="EMBL" id="AZHB01000022">
    <property type="protein sequence ID" value="OAA56467.1"/>
    <property type="molecule type" value="Genomic_DNA"/>
</dbReference>
<feature type="transmembrane region" description="Helical" evidence="7">
    <location>
        <begin position="199"/>
        <end position="223"/>
    </location>
</feature>
<feature type="transmembrane region" description="Helical" evidence="7">
    <location>
        <begin position="172"/>
        <end position="193"/>
    </location>
</feature>
<keyword evidence="5 7" id="KW-0472">Membrane</keyword>
<dbReference type="RefSeq" id="XP_018701734.1">
    <property type="nucleotide sequence ID" value="XM_018851138.1"/>
</dbReference>
<evidence type="ECO:0000256" key="6">
    <source>
        <dbReference type="SAM" id="MobiDB-lite"/>
    </source>
</evidence>
<evidence type="ECO:0000313" key="9">
    <source>
        <dbReference type="EMBL" id="OAA56467.1"/>
    </source>
</evidence>
<dbReference type="Gene3D" id="1.20.1250.20">
    <property type="entry name" value="MFS general substrate transporter like domains"/>
    <property type="match status" value="1"/>
</dbReference>
<feature type="transmembrane region" description="Helical" evidence="7">
    <location>
        <begin position="244"/>
        <end position="263"/>
    </location>
</feature>
<reference evidence="9 10" key="1">
    <citation type="journal article" date="2016" name="Genome Biol. Evol.">
        <title>Divergent and convergent evolution of fungal pathogenicity.</title>
        <authorList>
            <person name="Shang Y."/>
            <person name="Xiao G."/>
            <person name="Zheng P."/>
            <person name="Cen K."/>
            <person name="Zhan S."/>
            <person name="Wang C."/>
        </authorList>
    </citation>
    <scope>NUCLEOTIDE SEQUENCE [LARGE SCALE GENOMIC DNA]</scope>
    <source>
        <strain evidence="9 10">ARSEF 2679</strain>
    </source>
</reference>
<dbReference type="GeneID" id="30023827"/>
<feature type="transmembrane region" description="Helical" evidence="7">
    <location>
        <begin position="406"/>
        <end position="426"/>
    </location>
</feature>
<keyword evidence="10" id="KW-1185">Reference proteome</keyword>
<feature type="transmembrane region" description="Helical" evidence="7">
    <location>
        <begin position="314"/>
        <end position="336"/>
    </location>
</feature>
<comment type="subcellular location">
    <subcellularLocation>
        <location evidence="1">Membrane</location>
        <topology evidence="1">Multi-pass membrane protein</topology>
    </subcellularLocation>
</comment>
<dbReference type="InterPro" id="IPR020846">
    <property type="entry name" value="MFS_dom"/>
</dbReference>
<dbReference type="GO" id="GO:0005886">
    <property type="term" value="C:plasma membrane"/>
    <property type="evidence" value="ECO:0007669"/>
    <property type="project" value="TreeGrafter"/>
</dbReference>
<evidence type="ECO:0000256" key="1">
    <source>
        <dbReference type="ARBA" id="ARBA00004141"/>
    </source>
</evidence>
<feature type="domain" description="Major facilitator superfamily (MFS) profile" evidence="8">
    <location>
        <begin position="48"/>
        <end position="561"/>
    </location>
</feature>
<keyword evidence="4 7" id="KW-1133">Transmembrane helix</keyword>